<reference evidence="2" key="1">
    <citation type="submission" date="2021-03" db="EMBL/GenBank/DDBJ databases">
        <title>Streptomyces poriferae sp. nov., a novel marine sponge-derived Actinobacteria species with anti-MRSA activity.</title>
        <authorList>
            <person name="Sandoval-Powers M."/>
            <person name="Kralova S."/>
            <person name="Nguyen G.-S."/>
            <person name="Fawwal D."/>
            <person name="Degnes K."/>
            <person name="Klinkenberg G."/>
            <person name="Sletta H."/>
            <person name="Wentzel A."/>
            <person name="Liles M.R."/>
        </authorList>
    </citation>
    <scope>NUCLEOTIDE SEQUENCE</scope>
    <source>
        <strain evidence="2">DSM 41794</strain>
    </source>
</reference>
<feature type="chain" id="PRO_5036750519" evidence="1">
    <location>
        <begin position="33"/>
        <end position="66"/>
    </location>
</feature>
<dbReference type="Proteomes" id="UP000664167">
    <property type="component" value="Unassembled WGS sequence"/>
</dbReference>
<evidence type="ECO:0000313" key="2">
    <source>
        <dbReference type="EMBL" id="MBO0518530.1"/>
    </source>
</evidence>
<organism evidence="2 3">
    <name type="scientific">Streptomyces beijiangensis</name>
    <dbReference type="NCBI Taxonomy" id="163361"/>
    <lineage>
        <taxon>Bacteria</taxon>
        <taxon>Bacillati</taxon>
        <taxon>Actinomycetota</taxon>
        <taxon>Actinomycetes</taxon>
        <taxon>Kitasatosporales</taxon>
        <taxon>Streptomycetaceae</taxon>
        <taxon>Streptomyces</taxon>
    </lineage>
</organism>
<feature type="non-terminal residue" evidence="2">
    <location>
        <position position="66"/>
    </location>
</feature>
<feature type="signal peptide" evidence="1">
    <location>
        <begin position="1"/>
        <end position="32"/>
    </location>
</feature>
<proteinExistence type="predicted"/>
<gene>
    <name evidence="2" type="ORF">J0695_43550</name>
</gene>
<keyword evidence="2" id="KW-0378">Hydrolase</keyword>
<evidence type="ECO:0000313" key="3">
    <source>
        <dbReference type="Proteomes" id="UP000664167"/>
    </source>
</evidence>
<dbReference type="EMBL" id="JAFLRJ010001764">
    <property type="protein sequence ID" value="MBO0518530.1"/>
    <property type="molecule type" value="Genomic_DNA"/>
</dbReference>
<comment type="caution">
    <text evidence="2">The sequence shown here is derived from an EMBL/GenBank/DDBJ whole genome shotgun (WGS) entry which is preliminary data.</text>
</comment>
<keyword evidence="3" id="KW-1185">Reference proteome</keyword>
<dbReference type="AlphaFoldDB" id="A0A939FG70"/>
<protein>
    <submittedName>
        <fullName evidence="2">Glycosyl hydrolase</fullName>
    </submittedName>
</protein>
<name>A0A939FG70_9ACTN</name>
<accession>A0A939FG70</accession>
<sequence>MNSTARRIRSVGICLIATLALLLPVTAGVATAAPESTICNKYCDARDSALSPGYRQPVTAAIHFCT</sequence>
<dbReference type="GO" id="GO:0016787">
    <property type="term" value="F:hydrolase activity"/>
    <property type="evidence" value="ECO:0007669"/>
    <property type="project" value="UniProtKB-KW"/>
</dbReference>
<keyword evidence="1" id="KW-0732">Signal</keyword>
<evidence type="ECO:0000256" key="1">
    <source>
        <dbReference type="SAM" id="SignalP"/>
    </source>
</evidence>